<name>A0ACB7TBM7_HYAAI</name>
<protein>
    <submittedName>
        <fullName evidence="1">Uncharacterized protein</fullName>
    </submittedName>
</protein>
<keyword evidence="2" id="KW-1185">Reference proteome</keyword>
<sequence length="405" mass="45690">MIKEKRSHAVVATDRLLTTNDNVRLRPDLVVEEGNQVTIIDFAVTWDANEGILIRMCAAKRTKYAALKEVFPGRQYQFRHWKTTGRQRGRSEDRARLSCLAEQYHQPQCFLGSPIGFRIFDVGTTIVRLHALLNARARETLGRTTSIPVSKTDWRCLDDVLRLPIKKMLTRYVGGAVHDEFRTASSQLRSTWTEACKASRRLNNLWELDPEAPRITCDSSIISSSSCRTVVRSLGEVLLTARDRVPQERPTQGKFMQSVAAELSSAHFMRISTHTNSADWRFSRGARPSLLNLNGACMWASLSCNQRSRNHTFCNTNLTPDLVLVAGEEAILLDVACPFDNGPDAFAEARLQKIAKYQPMRQHLSWGYHRGLTRIVGYGERRPRATLLPPLLPSHVQAAGSERGH</sequence>
<gene>
    <name evidence="1" type="ORF">HPB50_010744</name>
</gene>
<organism evidence="1 2">
    <name type="scientific">Hyalomma asiaticum</name>
    <name type="common">Tick</name>
    <dbReference type="NCBI Taxonomy" id="266040"/>
    <lineage>
        <taxon>Eukaryota</taxon>
        <taxon>Metazoa</taxon>
        <taxon>Ecdysozoa</taxon>
        <taxon>Arthropoda</taxon>
        <taxon>Chelicerata</taxon>
        <taxon>Arachnida</taxon>
        <taxon>Acari</taxon>
        <taxon>Parasitiformes</taxon>
        <taxon>Ixodida</taxon>
        <taxon>Ixodoidea</taxon>
        <taxon>Ixodidae</taxon>
        <taxon>Hyalomminae</taxon>
        <taxon>Hyalomma</taxon>
    </lineage>
</organism>
<evidence type="ECO:0000313" key="1">
    <source>
        <dbReference type="EMBL" id="KAH6942802.1"/>
    </source>
</evidence>
<evidence type="ECO:0000313" key="2">
    <source>
        <dbReference type="Proteomes" id="UP000821845"/>
    </source>
</evidence>
<reference evidence="1" key="1">
    <citation type="submission" date="2020-05" db="EMBL/GenBank/DDBJ databases">
        <title>Large-scale comparative analyses of tick genomes elucidate their genetic diversity and vector capacities.</title>
        <authorList>
            <person name="Jia N."/>
            <person name="Wang J."/>
            <person name="Shi W."/>
            <person name="Du L."/>
            <person name="Sun Y."/>
            <person name="Zhan W."/>
            <person name="Jiang J."/>
            <person name="Wang Q."/>
            <person name="Zhang B."/>
            <person name="Ji P."/>
            <person name="Sakyi L.B."/>
            <person name="Cui X."/>
            <person name="Yuan T."/>
            <person name="Jiang B."/>
            <person name="Yang W."/>
            <person name="Lam T.T.-Y."/>
            <person name="Chang Q."/>
            <person name="Ding S."/>
            <person name="Wang X."/>
            <person name="Zhu J."/>
            <person name="Ruan X."/>
            <person name="Zhao L."/>
            <person name="Wei J."/>
            <person name="Que T."/>
            <person name="Du C."/>
            <person name="Cheng J."/>
            <person name="Dai P."/>
            <person name="Han X."/>
            <person name="Huang E."/>
            <person name="Gao Y."/>
            <person name="Liu J."/>
            <person name="Shao H."/>
            <person name="Ye R."/>
            <person name="Li L."/>
            <person name="Wei W."/>
            <person name="Wang X."/>
            <person name="Wang C."/>
            <person name="Yang T."/>
            <person name="Huo Q."/>
            <person name="Li W."/>
            <person name="Guo W."/>
            <person name="Chen H."/>
            <person name="Zhou L."/>
            <person name="Ni X."/>
            <person name="Tian J."/>
            <person name="Zhou Y."/>
            <person name="Sheng Y."/>
            <person name="Liu T."/>
            <person name="Pan Y."/>
            <person name="Xia L."/>
            <person name="Li J."/>
            <person name="Zhao F."/>
            <person name="Cao W."/>
        </authorList>
    </citation>
    <scope>NUCLEOTIDE SEQUENCE</scope>
    <source>
        <strain evidence="1">Hyas-2018</strain>
    </source>
</reference>
<proteinExistence type="predicted"/>
<comment type="caution">
    <text evidence="1">The sequence shown here is derived from an EMBL/GenBank/DDBJ whole genome shotgun (WGS) entry which is preliminary data.</text>
</comment>
<dbReference type="Proteomes" id="UP000821845">
    <property type="component" value="Chromosome 10"/>
</dbReference>
<dbReference type="EMBL" id="CM023490">
    <property type="protein sequence ID" value="KAH6942802.1"/>
    <property type="molecule type" value="Genomic_DNA"/>
</dbReference>
<accession>A0ACB7TBM7</accession>